<dbReference type="Proteomes" id="UP000017836">
    <property type="component" value="Unassembled WGS sequence"/>
</dbReference>
<organism evidence="1 2">
    <name type="scientific">Amborella trichopoda</name>
    <dbReference type="NCBI Taxonomy" id="13333"/>
    <lineage>
        <taxon>Eukaryota</taxon>
        <taxon>Viridiplantae</taxon>
        <taxon>Streptophyta</taxon>
        <taxon>Embryophyta</taxon>
        <taxon>Tracheophyta</taxon>
        <taxon>Spermatophyta</taxon>
        <taxon>Magnoliopsida</taxon>
        <taxon>Amborellales</taxon>
        <taxon>Amborellaceae</taxon>
        <taxon>Amborella</taxon>
    </lineage>
</organism>
<accession>U5D6E5</accession>
<sequence length="121" mass="13883">MKEDFYYSTLLLQGDEKWSSEILFANVLDALAISCDEHKEELERMIFEKFIEGDKSNGPKHDGDLTVSYVIPNGAMRFCLLIFEKNLQSANIKHVKELERIDEHKEEFEGVTSLPKGNKSA</sequence>
<gene>
    <name evidence="1" type="ORF">AMTR_s00057p00209920</name>
</gene>
<name>U5D6E5_AMBTC</name>
<dbReference type="AlphaFoldDB" id="U5D6E5"/>
<keyword evidence="2" id="KW-1185">Reference proteome</keyword>
<dbReference type="EMBL" id="KI392405">
    <property type="protein sequence ID" value="ERN16992.1"/>
    <property type="molecule type" value="Genomic_DNA"/>
</dbReference>
<evidence type="ECO:0000313" key="2">
    <source>
        <dbReference type="Proteomes" id="UP000017836"/>
    </source>
</evidence>
<reference evidence="2" key="1">
    <citation type="journal article" date="2013" name="Science">
        <title>The Amborella genome and the evolution of flowering plants.</title>
        <authorList>
            <consortium name="Amborella Genome Project"/>
        </authorList>
    </citation>
    <scope>NUCLEOTIDE SEQUENCE [LARGE SCALE GENOMIC DNA]</scope>
</reference>
<dbReference type="HOGENOM" id="CLU_2041198_0_0_1"/>
<proteinExistence type="predicted"/>
<protein>
    <submittedName>
        <fullName evidence="1">Uncharacterized protein</fullName>
    </submittedName>
</protein>
<dbReference type="Gramene" id="ERN16992">
    <property type="protein sequence ID" value="ERN16992"/>
    <property type="gene ID" value="AMTR_s00057p00209920"/>
</dbReference>
<evidence type="ECO:0000313" key="1">
    <source>
        <dbReference type="EMBL" id="ERN16992.1"/>
    </source>
</evidence>